<accession>A0A0C3E284</accession>
<reference evidence="2" key="2">
    <citation type="submission" date="2015-01" db="EMBL/GenBank/DDBJ databases">
        <title>Evolutionary Origins and Diversification of the Mycorrhizal Mutualists.</title>
        <authorList>
            <consortium name="DOE Joint Genome Institute"/>
            <consortium name="Mycorrhizal Genomics Consortium"/>
            <person name="Kohler A."/>
            <person name="Kuo A."/>
            <person name="Nagy L.G."/>
            <person name="Floudas D."/>
            <person name="Copeland A."/>
            <person name="Barry K.W."/>
            <person name="Cichocki N."/>
            <person name="Veneault-Fourrey C."/>
            <person name="LaButti K."/>
            <person name="Lindquist E.A."/>
            <person name="Lipzen A."/>
            <person name="Lundell T."/>
            <person name="Morin E."/>
            <person name="Murat C."/>
            <person name="Riley R."/>
            <person name="Ohm R."/>
            <person name="Sun H."/>
            <person name="Tunlid A."/>
            <person name="Henrissat B."/>
            <person name="Grigoriev I.V."/>
            <person name="Hibbett D.S."/>
            <person name="Martin F."/>
        </authorList>
    </citation>
    <scope>NUCLEOTIDE SEQUENCE [LARGE SCALE GENOMIC DNA]</scope>
    <source>
        <strain evidence="2">Foug A</strain>
    </source>
</reference>
<organism evidence="1 2">
    <name type="scientific">Scleroderma citrinum Foug A</name>
    <dbReference type="NCBI Taxonomy" id="1036808"/>
    <lineage>
        <taxon>Eukaryota</taxon>
        <taxon>Fungi</taxon>
        <taxon>Dikarya</taxon>
        <taxon>Basidiomycota</taxon>
        <taxon>Agaricomycotina</taxon>
        <taxon>Agaricomycetes</taxon>
        <taxon>Agaricomycetidae</taxon>
        <taxon>Boletales</taxon>
        <taxon>Sclerodermatineae</taxon>
        <taxon>Sclerodermataceae</taxon>
        <taxon>Scleroderma</taxon>
    </lineage>
</organism>
<dbReference type="AlphaFoldDB" id="A0A0C3E284"/>
<evidence type="ECO:0000313" key="2">
    <source>
        <dbReference type="Proteomes" id="UP000053989"/>
    </source>
</evidence>
<reference evidence="1 2" key="1">
    <citation type="submission" date="2014-04" db="EMBL/GenBank/DDBJ databases">
        <authorList>
            <consortium name="DOE Joint Genome Institute"/>
            <person name="Kuo A."/>
            <person name="Kohler A."/>
            <person name="Nagy L.G."/>
            <person name="Floudas D."/>
            <person name="Copeland A."/>
            <person name="Barry K.W."/>
            <person name="Cichocki N."/>
            <person name="Veneault-Fourrey C."/>
            <person name="LaButti K."/>
            <person name="Lindquist E.A."/>
            <person name="Lipzen A."/>
            <person name="Lundell T."/>
            <person name="Morin E."/>
            <person name="Murat C."/>
            <person name="Sun H."/>
            <person name="Tunlid A."/>
            <person name="Henrissat B."/>
            <person name="Grigoriev I.V."/>
            <person name="Hibbett D.S."/>
            <person name="Martin F."/>
            <person name="Nordberg H.P."/>
            <person name="Cantor M.N."/>
            <person name="Hua S.X."/>
        </authorList>
    </citation>
    <scope>NUCLEOTIDE SEQUENCE [LARGE SCALE GENOMIC DNA]</scope>
    <source>
        <strain evidence="1 2">Foug A</strain>
    </source>
</reference>
<name>A0A0C3E284_9AGAM</name>
<keyword evidence="2" id="KW-1185">Reference proteome</keyword>
<gene>
    <name evidence="1" type="ORF">SCLCIDRAFT_849475</name>
</gene>
<sequence>MHSAGNDVDVPLLASRDGSQAWRTTPEITRTHCLCAQMHIALTMSQTPTGKHQDTPSPKRAFETWPNTHLLALRNVA</sequence>
<dbReference type="HOGENOM" id="CLU_2639556_0_0_1"/>
<dbReference type="InParanoid" id="A0A0C3E284"/>
<dbReference type="Proteomes" id="UP000053989">
    <property type="component" value="Unassembled WGS sequence"/>
</dbReference>
<dbReference type="EMBL" id="KN822045">
    <property type="protein sequence ID" value="KIM62171.1"/>
    <property type="molecule type" value="Genomic_DNA"/>
</dbReference>
<proteinExistence type="predicted"/>
<evidence type="ECO:0000313" key="1">
    <source>
        <dbReference type="EMBL" id="KIM62171.1"/>
    </source>
</evidence>
<protein>
    <submittedName>
        <fullName evidence="1">Uncharacterized protein</fullName>
    </submittedName>
</protein>